<dbReference type="InParanoid" id="E4XGS6"/>
<dbReference type="OrthoDB" id="10045365at2759"/>
<sequence>MKISFALIAGALSQSTNSSVTSLPEQGIPEVAHTSDTLLSASNSSSISDLEVCEKGSWGTKCFSNCNCGGNACDKKSGKCEGDVGVCPPHYKGPRCDVPVCKDFCAGEGSLCVAPHRCVCVGHYTQGSYQLSDVKNKDGVPYTMYYCSSNRAAGLKGALSALVILIVSISLCACIQTNATGRDRRKQYEYIAETEQ</sequence>
<feature type="transmembrane region" description="Helical" evidence="1">
    <location>
        <begin position="157"/>
        <end position="175"/>
    </location>
</feature>
<accession>E4XGS6</accession>
<proteinExistence type="predicted"/>
<evidence type="ECO:0000313" key="2">
    <source>
        <dbReference type="EMBL" id="CBY09874.1"/>
    </source>
</evidence>
<evidence type="ECO:0000256" key="1">
    <source>
        <dbReference type="SAM" id="Phobius"/>
    </source>
</evidence>
<reference evidence="2 3" key="1">
    <citation type="journal article" date="2010" name="Science">
        <title>Plasticity of animal genome architecture unmasked by rapid evolution of a pelagic tunicate.</title>
        <authorList>
            <person name="Denoeud F."/>
            <person name="Henriet S."/>
            <person name="Mungpakdee S."/>
            <person name="Aury J.M."/>
            <person name="Da Silva C."/>
            <person name="Brinkmann H."/>
            <person name="Mikhaleva J."/>
            <person name="Olsen L.C."/>
            <person name="Jubin C."/>
            <person name="Canestro C."/>
            <person name="Bouquet J.M."/>
            <person name="Danks G."/>
            <person name="Poulain J."/>
            <person name="Campsteijn C."/>
            <person name="Adamski M."/>
            <person name="Cross I."/>
            <person name="Yadetie F."/>
            <person name="Muffato M."/>
            <person name="Louis A."/>
            <person name="Butcher S."/>
            <person name="Tsagkogeorga G."/>
            <person name="Konrad A."/>
            <person name="Singh S."/>
            <person name="Jensen M.F."/>
            <person name="Cong E.H."/>
            <person name="Eikeseth-Otteraa H."/>
            <person name="Noel B."/>
            <person name="Anthouard V."/>
            <person name="Porcel B.M."/>
            <person name="Kachouri-Lafond R."/>
            <person name="Nishino A."/>
            <person name="Ugolini M."/>
            <person name="Chourrout P."/>
            <person name="Nishida H."/>
            <person name="Aasland R."/>
            <person name="Huzurbazar S."/>
            <person name="Westhof E."/>
            <person name="Delsuc F."/>
            <person name="Lehrach H."/>
            <person name="Reinhardt R."/>
            <person name="Weissenbach J."/>
            <person name="Roy S.W."/>
            <person name="Artiguenave F."/>
            <person name="Postlethwait J.H."/>
            <person name="Manak J.R."/>
            <person name="Thompson E.M."/>
            <person name="Jaillon O."/>
            <person name="Du Pasquier L."/>
            <person name="Boudinot P."/>
            <person name="Liberles D.A."/>
            <person name="Volff J.N."/>
            <person name="Philippe H."/>
            <person name="Lenhard B."/>
            <person name="Roest Crollius H."/>
            <person name="Wincker P."/>
            <person name="Chourrout D."/>
        </authorList>
    </citation>
    <scope>NUCLEOTIDE SEQUENCE [LARGE SCALE GENOMIC DNA]</scope>
</reference>
<keyword evidence="1" id="KW-0812">Transmembrane</keyword>
<keyword evidence="1" id="KW-0472">Membrane</keyword>
<keyword evidence="3" id="KW-1185">Reference proteome</keyword>
<dbReference type="AlphaFoldDB" id="E4XGS6"/>
<dbReference type="EMBL" id="FN653049">
    <property type="protein sequence ID" value="CBY09874.1"/>
    <property type="molecule type" value="Genomic_DNA"/>
</dbReference>
<evidence type="ECO:0000313" key="3">
    <source>
        <dbReference type="Proteomes" id="UP000001307"/>
    </source>
</evidence>
<protein>
    <submittedName>
        <fullName evidence="2">Uncharacterized protein</fullName>
    </submittedName>
</protein>
<name>E4XGS6_OIKDI</name>
<organism evidence="2 3">
    <name type="scientific">Oikopleura dioica</name>
    <name type="common">Tunicate</name>
    <dbReference type="NCBI Taxonomy" id="34765"/>
    <lineage>
        <taxon>Eukaryota</taxon>
        <taxon>Metazoa</taxon>
        <taxon>Chordata</taxon>
        <taxon>Tunicata</taxon>
        <taxon>Appendicularia</taxon>
        <taxon>Copelata</taxon>
        <taxon>Oikopleuridae</taxon>
        <taxon>Oikopleura</taxon>
    </lineage>
</organism>
<dbReference type="Proteomes" id="UP000001307">
    <property type="component" value="Unassembled WGS sequence"/>
</dbReference>
<gene>
    <name evidence="2" type="ORF">GSOID_T00010691001</name>
</gene>
<dbReference type="Gene3D" id="2.10.25.10">
    <property type="entry name" value="Laminin"/>
    <property type="match status" value="1"/>
</dbReference>
<keyword evidence="1" id="KW-1133">Transmembrane helix</keyword>